<sequence length="64" mass="7047">MIEFTVFVIAGDENLRCVAEETRSCNVGGLLGIMGIEERVVCDQIEPVFGHQFESEDGLDGQSR</sequence>
<dbReference type="AlphaFoldDB" id="A0AAP0ICU8"/>
<protein>
    <submittedName>
        <fullName evidence="1">Uncharacterized protein</fullName>
    </submittedName>
</protein>
<organism evidence="1 2">
    <name type="scientific">Stephania cephalantha</name>
    <dbReference type="NCBI Taxonomy" id="152367"/>
    <lineage>
        <taxon>Eukaryota</taxon>
        <taxon>Viridiplantae</taxon>
        <taxon>Streptophyta</taxon>
        <taxon>Embryophyta</taxon>
        <taxon>Tracheophyta</taxon>
        <taxon>Spermatophyta</taxon>
        <taxon>Magnoliopsida</taxon>
        <taxon>Ranunculales</taxon>
        <taxon>Menispermaceae</taxon>
        <taxon>Menispermoideae</taxon>
        <taxon>Cissampelideae</taxon>
        <taxon>Stephania</taxon>
    </lineage>
</organism>
<reference evidence="1 2" key="1">
    <citation type="submission" date="2024-01" db="EMBL/GenBank/DDBJ databases">
        <title>Genome assemblies of Stephania.</title>
        <authorList>
            <person name="Yang L."/>
        </authorList>
    </citation>
    <scope>NUCLEOTIDE SEQUENCE [LARGE SCALE GENOMIC DNA]</scope>
    <source>
        <strain evidence="1">JXDWG</strain>
        <tissue evidence="1">Leaf</tissue>
    </source>
</reference>
<proteinExistence type="predicted"/>
<evidence type="ECO:0000313" key="1">
    <source>
        <dbReference type="EMBL" id="KAK9112740.1"/>
    </source>
</evidence>
<dbReference type="Proteomes" id="UP001419268">
    <property type="component" value="Unassembled WGS sequence"/>
</dbReference>
<evidence type="ECO:0000313" key="2">
    <source>
        <dbReference type="Proteomes" id="UP001419268"/>
    </source>
</evidence>
<name>A0AAP0ICU8_9MAGN</name>
<keyword evidence="2" id="KW-1185">Reference proteome</keyword>
<dbReference type="EMBL" id="JBBNAG010000008">
    <property type="protein sequence ID" value="KAK9112740.1"/>
    <property type="molecule type" value="Genomic_DNA"/>
</dbReference>
<accession>A0AAP0ICU8</accession>
<comment type="caution">
    <text evidence="1">The sequence shown here is derived from an EMBL/GenBank/DDBJ whole genome shotgun (WGS) entry which is preliminary data.</text>
</comment>
<gene>
    <name evidence="1" type="ORF">Scep_020259</name>
</gene>